<reference evidence="2" key="1">
    <citation type="submission" date="2015-08" db="UniProtKB">
        <authorList>
            <consortium name="WormBaseParasite"/>
        </authorList>
    </citation>
    <scope>IDENTIFICATION</scope>
</reference>
<dbReference type="Proteomes" id="UP000035681">
    <property type="component" value="Unplaced"/>
</dbReference>
<organism evidence="2">
    <name type="scientific">Strongyloides stercoralis</name>
    <name type="common">Threadworm</name>
    <dbReference type="NCBI Taxonomy" id="6248"/>
    <lineage>
        <taxon>Eukaryota</taxon>
        <taxon>Metazoa</taxon>
        <taxon>Ecdysozoa</taxon>
        <taxon>Nematoda</taxon>
        <taxon>Chromadorea</taxon>
        <taxon>Rhabditida</taxon>
        <taxon>Tylenchina</taxon>
        <taxon>Panagrolaimomorpha</taxon>
        <taxon>Strongyloidoidea</taxon>
        <taxon>Strongyloididae</taxon>
        <taxon>Strongyloides</taxon>
    </lineage>
</organism>
<dbReference type="WBParaSite" id="TCONS_00000824.p1">
    <property type="protein sequence ID" value="TCONS_00000824.p1"/>
    <property type="gene ID" value="XLOC_000789"/>
</dbReference>
<evidence type="ECO:0000313" key="3">
    <source>
        <dbReference type="WBParaSite" id="TCONS_00000824.p1"/>
    </source>
</evidence>
<evidence type="ECO:0000313" key="2">
    <source>
        <dbReference type="WBParaSite" id="SSTP_0000890200.1"/>
    </source>
</evidence>
<accession>A0A0K0EHE5</accession>
<evidence type="ECO:0000313" key="1">
    <source>
        <dbReference type="Proteomes" id="UP000035681"/>
    </source>
</evidence>
<proteinExistence type="predicted"/>
<name>A0A0K0EHE5_STRER</name>
<dbReference type="Gene3D" id="3.40.50.300">
    <property type="entry name" value="P-loop containing nucleotide triphosphate hydrolases"/>
    <property type="match status" value="1"/>
</dbReference>
<protein>
    <submittedName>
        <fullName evidence="2">ATPase domain-containing protein</fullName>
    </submittedName>
    <submittedName>
        <fullName evidence="3">Large ribosomal subunit protein uL13</fullName>
    </submittedName>
</protein>
<keyword evidence="1" id="KW-1185">Reference proteome</keyword>
<dbReference type="WBParaSite" id="SSTP_0000890200.1">
    <property type="protein sequence ID" value="SSTP_0000890200.1"/>
    <property type="gene ID" value="SSTP_0000890200"/>
</dbReference>
<dbReference type="AlphaFoldDB" id="A0A0K0EHE5"/>
<sequence>MRLDSNEIFNKLPDKGIGIVQYSVGASPNFFNIQLAEKWLRNNKNVIWISGLYTEEQFKVLAGKFGLRTASKNFYFKEIATLFSEHLLESSFSINNFVDSIKKFSEQQKDDQLIIFDNIDFICDLINSDYKEVLKILCEIGSYFNNISNGNTLICSNISERFCNNYQPNFYNLNFYVKIEEYNSGLDDKVSGKIDIIFGDEEKGIIYHDFLYLVKDRSVKFIPTGVGAV</sequence>
<dbReference type="InterPro" id="IPR027417">
    <property type="entry name" value="P-loop_NTPase"/>
</dbReference>